<feature type="transmembrane region" description="Helical" evidence="8">
    <location>
        <begin position="342"/>
        <end position="366"/>
    </location>
</feature>
<keyword evidence="5 8" id="KW-0812">Transmembrane</keyword>
<evidence type="ECO:0000256" key="8">
    <source>
        <dbReference type="RuleBase" id="RU361157"/>
    </source>
</evidence>
<keyword evidence="4 8" id="KW-1003">Cell membrane</keyword>
<evidence type="ECO:0000259" key="9">
    <source>
        <dbReference type="PROSITE" id="PS51012"/>
    </source>
</evidence>
<keyword evidence="6 8" id="KW-1133">Transmembrane helix</keyword>
<evidence type="ECO:0000256" key="3">
    <source>
        <dbReference type="ARBA" id="ARBA00022448"/>
    </source>
</evidence>
<feature type="transmembrane region" description="Helical" evidence="8">
    <location>
        <begin position="259"/>
        <end position="281"/>
    </location>
</feature>
<organism evidence="10 11">
    <name type="scientific">Rhodovulum visakhapatnamense</name>
    <dbReference type="NCBI Taxonomy" id="364297"/>
    <lineage>
        <taxon>Bacteria</taxon>
        <taxon>Pseudomonadati</taxon>
        <taxon>Pseudomonadota</taxon>
        <taxon>Alphaproteobacteria</taxon>
        <taxon>Rhodobacterales</taxon>
        <taxon>Paracoccaceae</taxon>
        <taxon>Rhodovulum</taxon>
    </lineage>
</organism>
<dbReference type="PRINTS" id="PR00164">
    <property type="entry name" value="ABC2TRNSPORT"/>
</dbReference>
<dbReference type="PROSITE" id="PS51012">
    <property type="entry name" value="ABC_TM2"/>
    <property type="match status" value="1"/>
</dbReference>
<dbReference type="Pfam" id="PF12698">
    <property type="entry name" value="ABC2_membrane_3"/>
    <property type="match status" value="1"/>
</dbReference>
<evidence type="ECO:0000313" key="10">
    <source>
        <dbReference type="EMBL" id="TDX27981.1"/>
    </source>
</evidence>
<dbReference type="AlphaFoldDB" id="A0A4R8FZ26"/>
<feature type="transmembrane region" description="Helical" evidence="8">
    <location>
        <begin position="27"/>
        <end position="47"/>
    </location>
</feature>
<feature type="transmembrane region" description="Helical" evidence="8">
    <location>
        <begin position="293"/>
        <end position="311"/>
    </location>
</feature>
<dbReference type="InterPro" id="IPR000412">
    <property type="entry name" value="ABC_2_transport"/>
</dbReference>
<evidence type="ECO:0000256" key="5">
    <source>
        <dbReference type="ARBA" id="ARBA00022692"/>
    </source>
</evidence>
<feature type="transmembrane region" description="Helical" evidence="8">
    <location>
        <begin position="181"/>
        <end position="203"/>
    </location>
</feature>
<protein>
    <recommendedName>
        <fullName evidence="8">Transport permease protein</fullName>
    </recommendedName>
</protein>
<evidence type="ECO:0000313" key="11">
    <source>
        <dbReference type="Proteomes" id="UP000295484"/>
    </source>
</evidence>
<comment type="subcellular location">
    <subcellularLocation>
        <location evidence="8">Cell inner membrane</location>
        <topology evidence="8">Multi-pass membrane protein</topology>
    </subcellularLocation>
    <subcellularLocation>
        <location evidence="1">Cell membrane</location>
        <topology evidence="1">Multi-pass membrane protein</topology>
    </subcellularLocation>
</comment>
<feature type="domain" description="ABC transmembrane type-2" evidence="9">
    <location>
        <begin position="143"/>
        <end position="372"/>
    </location>
</feature>
<dbReference type="GO" id="GO:0140359">
    <property type="term" value="F:ABC-type transporter activity"/>
    <property type="evidence" value="ECO:0007669"/>
    <property type="project" value="InterPro"/>
</dbReference>
<accession>A0A4R8FZ26</accession>
<evidence type="ECO:0000256" key="4">
    <source>
        <dbReference type="ARBA" id="ARBA00022475"/>
    </source>
</evidence>
<dbReference type="PANTHER" id="PTHR30294:SF29">
    <property type="entry name" value="MULTIDRUG ABC TRANSPORTER PERMEASE YBHS-RELATED"/>
    <property type="match status" value="1"/>
</dbReference>
<keyword evidence="3 8" id="KW-0813">Transport</keyword>
<evidence type="ECO:0000256" key="2">
    <source>
        <dbReference type="ARBA" id="ARBA00007783"/>
    </source>
</evidence>
<reference evidence="10 11" key="1">
    <citation type="submission" date="2019-03" db="EMBL/GenBank/DDBJ databases">
        <title>Genomic Encyclopedia of Type Strains, Phase IV (KMG-IV): sequencing the most valuable type-strain genomes for metagenomic binning, comparative biology and taxonomic classification.</title>
        <authorList>
            <person name="Goeker M."/>
        </authorList>
    </citation>
    <scope>NUCLEOTIDE SEQUENCE [LARGE SCALE GENOMIC DNA]</scope>
    <source>
        <strain evidence="10 11">JA181</strain>
    </source>
</reference>
<gene>
    <name evidence="10" type="ORF">EV657_11358</name>
</gene>
<dbReference type="Proteomes" id="UP000295484">
    <property type="component" value="Unassembled WGS sequence"/>
</dbReference>
<dbReference type="InterPro" id="IPR013525">
    <property type="entry name" value="ABC2_TM"/>
</dbReference>
<feature type="transmembrane region" description="Helical" evidence="8">
    <location>
        <begin position="224"/>
        <end position="247"/>
    </location>
</feature>
<name>A0A4R8FZ26_9RHOB</name>
<dbReference type="EMBL" id="SOEB01000013">
    <property type="protein sequence ID" value="TDX27981.1"/>
    <property type="molecule type" value="Genomic_DNA"/>
</dbReference>
<dbReference type="PANTHER" id="PTHR30294">
    <property type="entry name" value="MEMBRANE COMPONENT OF ABC TRANSPORTER YHHJ-RELATED"/>
    <property type="match status" value="1"/>
</dbReference>
<evidence type="ECO:0000256" key="6">
    <source>
        <dbReference type="ARBA" id="ARBA00022989"/>
    </source>
</evidence>
<comment type="similarity">
    <text evidence="2 8">Belongs to the ABC-2 integral membrane protein family.</text>
</comment>
<dbReference type="InterPro" id="IPR047817">
    <property type="entry name" value="ABC2_TM_bact-type"/>
</dbReference>
<comment type="caution">
    <text evidence="10">The sequence shown here is derived from an EMBL/GenBank/DDBJ whole genome shotgun (WGS) entry which is preliminary data.</text>
</comment>
<proteinExistence type="inferred from homology"/>
<dbReference type="Gene3D" id="3.40.1710.10">
    <property type="entry name" value="abc type-2 transporter like domain"/>
    <property type="match status" value="1"/>
</dbReference>
<evidence type="ECO:0000256" key="7">
    <source>
        <dbReference type="ARBA" id="ARBA00023136"/>
    </source>
</evidence>
<dbReference type="GO" id="GO:0043190">
    <property type="term" value="C:ATP-binding cassette (ABC) transporter complex"/>
    <property type="evidence" value="ECO:0007669"/>
    <property type="project" value="InterPro"/>
</dbReference>
<sequence>MIGRVLSFGRLMALLAKETIQMRRDRLTFGMMLGIPLVQLMLFGFAINTDPKELPAALVAPTQDRFTRAMVSALELTGYYRFVAPDATAAEAERMIARGDVSFVVTIPSDFGRRVMRGESPSILIDADATDPSVASGAISTLGTVAGQALSREAGVAAPAPGLSVVVHRRYNPEGVTQYNIVPALLGVILQLTMVMMTAMALTRETERGTMENLLSMPATPLEVMLGKIVPYLGVGAVQVVVVLAASRLVFGVPFVGSLTLILAGVFVFVMALVILGYLISTVARTQMQAMQITFFFFLPSLMLSGFMFPYRGMPGWAQALGEIFPLTHFLRLIRAVMLKGAGLATVSGSFLVLGLFVLVLALAALTRFRKTLD</sequence>
<evidence type="ECO:0000256" key="1">
    <source>
        <dbReference type="ARBA" id="ARBA00004651"/>
    </source>
</evidence>
<dbReference type="InterPro" id="IPR051449">
    <property type="entry name" value="ABC-2_transporter_component"/>
</dbReference>
<keyword evidence="7 8" id="KW-0472">Membrane</keyword>